<protein>
    <submittedName>
        <fullName evidence="2">Kinase-like domain-containing protein</fullName>
    </submittedName>
</protein>
<dbReference type="SMART" id="SM00671">
    <property type="entry name" value="SEL1"/>
    <property type="match status" value="6"/>
</dbReference>
<evidence type="ECO:0000256" key="1">
    <source>
        <dbReference type="PROSITE-ProRule" id="PRU10141"/>
    </source>
</evidence>
<dbReference type="Proteomes" id="UP000018888">
    <property type="component" value="Unassembled WGS sequence"/>
</dbReference>
<dbReference type="PANTHER" id="PTHR44329">
    <property type="entry name" value="SERINE/THREONINE-PROTEIN KINASE TNNI3K-RELATED"/>
    <property type="match status" value="1"/>
</dbReference>
<comment type="caution">
    <text evidence="2">The sequence shown here is derived from an EMBL/GenBank/DDBJ whole genome shotgun (WGS) entry which is preliminary data.</text>
</comment>
<dbReference type="SUPFAM" id="SSF81901">
    <property type="entry name" value="HCP-like"/>
    <property type="match status" value="2"/>
</dbReference>
<dbReference type="Pfam" id="PF07714">
    <property type="entry name" value="PK_Tyr_Ser-Thr"/>
    <property type="match status" value="1"/>
</dbReference>
<dbReference type="SMR" id="A0A2H5T913"/>
<reference evidence="2 3" key="1">
    <citation type="journal article" date="2013" name="Proc. Natl. Acad. Sci. U.S.A.">
        <title>Genome of an arbuscular mycorrhizal fungus provides insight into the oldest plant symbiosis.</title>
        <authorList>
            <person name="Tisserant E."/>
            <person name="Malbreil M."/>
            <person name="Kuo A."/>
            <person name="Kohler A."/>
            <person name="Symeonidi A."/>
            <person name="Balestrini R."/>
            <person name="Charron P."/>
            <person name="Duensing N."/>
            <person name="Frei Dit Frey N."/>
            <person name="Gianinazzi-Pearson V."/>
            <person name="Gilbert L.B."/>
            <person name="Handa Y."/>
            <person name="Herr J.R."/>
            <person name="Hijri M."/>
            <person name="Koul R."/>
            <person name="Kawaguchi M."/>
            <person name="Krajinski F."/>
            <person name="Lammers P.J."/>
            <person name="Masclaux F.G."/>
            <person name="Murat C."/>
            <person name="Morin E."/>
            <person name="Ndikumana S."/>
            <person name="Pagni M."/>
            <person name="Petitpierre D."/>
            <person name="Requena N."/>
            <person name="Rosikiewicz P."/>
            <person name="Riley R."/>
            <person name="Saito K."/>
            <person name="San Clemente H."/>
            <person name="Shapiro H."/>
            <person name="van Tuinen D."/>
            <person name="Becard G."/>
            <person name="Bonfante P."/>
            <person name="Paszkowski U."/>
            <person name="Shachar-Hill Y.Y."/>
            <person name="Tuskan G.A."/>
            <person name="Young P.W."/>
            <person name="Sanders I.R."/>
            <person name="Henrissat B."/>
            <person name="Rensing S.A."/>
            <person name="Grigoriev I.V."/>
            <person name="Corradi N."/>
            <person name="Roux C."/>
            <person name="Martin F."/>
        </authorList>
    </citation>
    <scope>NUCLEOTIDE SEQUENCE [LARGE SCALE GENOMIC DNA]</scope>
    <source>
        <strain evidence="2 3">DAOM 197198</strain>
    </source>
</reference>
<name>A0A2H5T913_RHIID</name>
<dbReference type="InterPro" id="IPR051681">
    <property type="entry name" value="Ser/Thr_Kinases-Pseudokinases"/>
</dbReference>
<dbReference type="InterPro" id="IPR001245">
    <property type="entry name" value="Ser-Thr/Tyr_kinase_cat_dom"/>
</dbReference>
<sequence>MSQYNDVDYTTDIDWLEEAIAKKYFKYYEFENFSNIQEIGTGGFGKVFRASWKSSGQYLALKTFFNFDDATIKAISRELKLQREVDFHNNIIRFFGITKYEPENKNNLLNLNRYSLVMEYADNGTLRKYLGKNFDNITWKDKLNMAYQLASAVSCLHNEGIVHRDLHSNNILVLKNKIKLADFGLSKSIEETSNVQSSKLFGVIPYIDPKRLMNQKYKLNELSDVYSVGVLLWEISSGKQPFCSEGEAYDIGLAFEISQGSREEPIPDTPEAYVTLYTECWDKEPIFRPTMNEVVDQLGAIMYSISEINEYNTVSGRQKNDSITGEIENCVASDDLIACKKMECSNKQDIQDEQDEQDDKSDEELINNSNSSFIKPLISVIADEMANLIFNEEKKLEVSTICRYCEVYNVKSEEVYEWLLENQYDSNYIFLLGVFNHLGIETNANKEKAVELYQKAAVLGHSVAQYNLACMYKEGKVVCRDNEKIFNLLENSAEGEYLNAINMLGECYYKEIGTDIDKEKAFELYQKAANLGHSVAQYNLAQMYRKGDGVDKDEKKAFELFEESSKECLNGKFMLGYCYSKGIGTSVDKKKAAELYQQSADQGHELAKNNLAILYKRGEGVNKDSDKASELFKELYLKGYSNIYGTILDCCDIDDDEKGQVKSFFNNKCVSLINTLVSDLSDEKQVEICQAAAEVGQKLIKFDSAEIVDNYKTCEGIIKNIKNVFYRSADEIKKFKN</sequence>
<keyword evidence="1" id="KW-0067">ATP-binding</keyword>
<dbReference type="InterPro" id="IPR006597">
    <property type="entry name" value="Sel1-like"/>
</dbReference>
<keyword evidence="1" id="KW-0547">Nucleotide-binding</keyword>
<dbReference type="SUPFAM" id="SSF56112">
    <property type="entry name" value="Protein kinase-like (PK-like)"/>
    <property type="match status" value="1"/>
</dbReference>
<organism evidence="2 3">
    <name type="scientific">Rhizophagus irregularis (strain DAOM 181602 / DAOM 197198 / MUCL 43194)</name>
    <name type="common">Arbuscular mycorrhizal fungus</name>
    <name type="synonym">Glomus intraradices</name>
    <dbReference type="NCBI Taxonomy" id="747089"/>
    <lineage>
        <taxon>Eukaryota</taxon>
        <taxon>Fungi</taxon>
        <taxon>Fungi incertae sedis</taxon>
        <taxon>Mucoromycota</taxon>
        <taxon>Glomeromycotina</taxon>
        <taxon>Glomeromycetes</taxon>
        <taxon>Glomerales</taxon>
        <taxon>Glomeraceae</taxon>
        <taxon>Rhizophagus</taxon>
    </lineage>
</organism>
<dbReference type="PROSITE" id="PS00107">
    <property type="entry name" value="PROTEIN_KINASE_ATP"/>
    <property type="match status" value="1"/>
</dbReference>
<dbReference type="Gene3D" id="1.10.510.10">
    <property type="entry name" value="Transferase(Phosphotransferase) domain 1"/>
    <property type="match status" value="1"/>
</dbReference>
<dbReference type="PANTHER" id="PTHR44329:SF6">
    <property type="entry name" value="RECEPTOR-INTERACTING SERINE_THREONINE-PROTEIN KINASE 1"/>
    <property type="match status" value="1"/>
</dbReference>
<dbReference type="GO" id="GO:0004674">
    <property type="term" value="F:protein serine/threonine kinase activity"/>
    <property type="evidence" value="ECO:0007669"/>
    <property type="project" value="TreeGrafter"/>
</dbReference>
<dbReference type="InterPro" id="IPR011990">
    <property type="entry name" value="TPR-like_helical_dom_sf"/>
</dbReference>
<gene>
    <name evidence="2" type="ORF">GLOIN_2v1876582</name>
</gene>
<evidence type="ECO:0000313" key="3">
    <source>
        <dbReference type="Proteomes" id="UP000018888"/>
    </source>
</evidence>
<dbReference type="AlphaFoldDB" id="A0A2H5T913"/>
<dbReference type="GO" id="GO:0005524">
    <property type="term" value="F:ATP binding"/>
    <property type="evidence" value="ECO:0007669"/>
    <property type="project" value="UniProtKB-UniRule"/>
</dbReference>
<proteinExistence type="predicted"/>
<dbReference type="PROSITE" id="PS50011">
    <property type="entry name" value="PROTEIN_KINASE_DOM"/>
    <property type="match status" value="1"/>
</dbReference>
<dbReference type="InterPro" id="IPR000719">
    <property type="entry name" value="Prot_kinase_dom"/>
</dbReference>
<dbReference type="PRINTS" id="PR00109">
    <property type="entry name" value="TYRKINASE"/>
</dbReference>
<keyword evidence="3" id="KW-1185">Reference proteome</keyword>
<feature type="binding site" evidence="1">
    <location>
        <position position="62"/>
    </location>
    <ligand>
        <name>ATP</name>
        <dbReference type="ChEBI" id="CHEBI:30616"/>
    </ligand>
</feature>
<dbReference type="InterPro" id="IPR017441">
    <property type="entry name" value="Protein_kinase_ATP_BS"/>
</dbReference>
<accession>A0A2H5T913</accession>
<dbReference type="Gene3D" id="1.25.40.10">
    <property type="entry name" value="Tetratricopeptide repeat domain"/>
    <property type="match status" value="1"/>
</dbReference>
<reference evidence="2 3" key="2">
    <citation type="journal article" date="2018" name="New Phytol.">
        <title>High intraspecific genome diversity in the model arbuscular mycorrhizal symbiont Rhizophagus irregularis.</title>
        <authorList>
            <person name="Chen E.C.H."/>
            <person name="Morin E."/>
            <person name="Beaudet D."/>
            <person name="Noel J."/>
            <person name="Yildirir G."/>
            <person name="Ndikumana S."/>
            <person name="Charron P."/>
            <person name="St-Onge C."/>
            <person name="Giorgi J."/>
            <person name="Kruger M."/>
            <person name="Marton T."/>
            <person name="Ropars J."/>
            <person name="Grigoriev I.V."/>
            <person name="Hainaut M."/>
            <person name="Henrissat B."/>
            <person name="Roux C."/>
            <person name="Martin F."/>
            <person name="Corradi N."/>
        </authorList>
    </citation>
    <scope>NUCLEOTIDE SEQUENCE [LARGE SCALE GENOMIC DNA]</scope>
    <source>
        <strain evidence="2 3">DAOM 197198</strain>
    </source>
</reference>
<dbReference type="InterPro" id="IPR011009">
    <property type="entry name" value="Kinase-like_dom_sf"/>
</dbReference>
<dbReference type="VEuPathDB" id="FungiDB:RhiirFUN_000044"/>
<evidence type="ECO:0000313" key="2">
    <source>
        <dbReference type="EMBL" id="POG70667.1"/>
    </source>
</evidence>
<dbReference type="EMBL" id="AUPC02000118">
    <property type="protein sequence ID" value="POG70667.1"/>
    <property type="molecule type" value="Genomic_DNA"/>
</dbReference>
<dbReference type="Pfam" id="PF08238">
    <property type="entry name" value="Sel1"/>
    <property type="match status" value="6"/>
</dbReference>